<keyword evidence="3" id="KW-0677">Repeat</keyword>
<evidence type="ECO:0000313" key="5">
    <source>
        <dbReference type="EMBL" id="KAG7333362.1"/>
    </source>
</evidence>
<evidence type="ECO:0000256" key="1">
    <source>
        <dbReference type="ARBA" id="ARBA00005857"/>
    </source>
</evidence>
<accession>A0A9D3P6J0</accession>
<dbReference type="SUPFAM" id="SSF48452">
    <property type="entry name" value="TPR-like"/>
    <property type="match status" value="1"/>
</dbReference>
<comment type="similarity">
    <text evidence="1">Belongs to the TTC38 family.</text>
</comment>
<evidence type="ECO:0000256" key="3">
    <source>
        <dbReference type="ARBA" id="ARBA00022737"/>
    </source>
</evidence>
<dbReference type="CDD" id="cd05804">
    <property type="entry name" value="StaR_like"/>
    <property type="match status" value="1"/>
</dbReference>
<dbReference type="OrthoDB" id="1427555at2759"/>
<proteinExistence type="inferred from homology"/>
<organism evidence="5 6">
    <name type="scientific">Hemibagrus wyckioides</name>
    <dbReference type="NCBI Taxonomy" id="337641"/>
    <lineage>
        <taxon>Eukaryota</taxon>
        <taxon>Metazoa</taxon>
        <taxon>Chordata</taxon>
        <taxon>Craniata</taxon>
        <taxon>Vertebrata</taxon>
        <taxon>Euteleostomi</taxon>
        <taxon>Actinopterygii</taxon>
        <taxon>Neopterygii</taxon>
        <taxon>Teleostei</taxon>
        <taxon>Ostariophysi</taxon>
        <taxon>Siluriformes</taxon>
        <taxon>Bagridae</taxon>
        <taxon>Hemibagrus</taxon>
    </lineage>
</organism>
<dbReference type="InterPro" id="IPR033891">
    <property type="entry name" value="TTC38"/>
</dbReference>
<evidence type="ECO:0000256" key="4">
    <source>
        <dbReference type="ARBA" id="ARBA00022803"/>
    </source>
</evidence>
<evidence type="ECO:0000313" key="6">
    <source>
        <dbReference type="Proteomes" id="UP000824219"/>
    </source>
</evidence>
<dbReference type="EMBL" id="JAHKSW010000004">
    <property type="protein sequence ID" value="KAG7333362.1"/>
    <property type="molecule type" value="Genomic_DNA"/>
</dbReference>
<dbReference type="Proteomes" id="UP000824219">
    <property type="component" value="Linkage Group LG04"/>
</dbReference>
<keyword evidence="4" id="KW-0802">TPR repeat</keyword>
<dbReference type="AlphaFoldDB" id="A0A9D3P6J0"/>
<name>A0A9D3P6J0_9TELE</name>
<dbReference type="InterPro" id="IPR011990">
    <property type="entry name" value="TPR-like_helical_dom_sf"/>
</dbReference>
<dbReference type="PANTHER" id="PTHR16263">
    <property type="entry name" value="TETRATRICOPEPTIDE REPEAT PROTEIN 38"/>
    <property type="match status" value="1"/>
</dbReference>
<comment type="caution">
    <text evidence="5">The sequence shown here is derived from an EMBL/GenBank/DDBJ whole genome shotgun (WGS) entry which is preliminary data.</text>
</comment>
<evidence type="ECO:0000256" key="2">
    <source>
        <dbReference type="ARBA" id="ARBA00019992"/>
    </source>
</evidence>
<reference evidence="5 6" key="1">
    <citation type="submission" date="2021-06" db="EMBL/GenBank/DDBJ databases">
        <title>Chromosome-level genome assembly of the red-tail catfish (Hemibagrus wyckioides).</title>
        <authorList>
            <person name="Shao F."/>
        </authorList>
    </citation>
    <scope>NUCLEOTIDE SEQUENCE [LARGE SCALE GENOMIC DNA]</scope>
    <source>
        <strain evidence="5">EC202008001</strain>
        <tissue evidence="5">Blood</tissue>
    </source>
</reference>
<gene>
    <name evidence="5" type="ORF">KOW79_003497</name>
</gene>
<sequence>MIAASFRDCAAWRAEGLPLSTSSNEACKIYDAILTQYTTWRNDETLGGIEGCMAAVQAADPDFVMGHVISTGLQLVGTGSSVLQDQKLASAVRKTVDLAGCQELTAREKQHVKAIELFAKGALAKACDVWEDILVEHPTDMLALKFSHDGFFYLGEQTQMRDSVARVLPHWKPHMPLYSYLKGLYSFGLLETHFYDQAEKVAKEGLALTREDGWCVHSVAHVHEMKAEVEKGLKFMASTEKDWVVCDMLACHNYWHWALYHIEKGEYEAALKIYDEQVSRRCVNSGAMLDTVDACSMLYRLKMEGVSVKERYRELLQVTEPHSEDHTLLFNDLHFLMVSLGCKETGVTQRLLESLRELAKNPEENHQHQLASTIGLPMCQAMVEYDEGNYSKTVELLKPLRYRFAQIGGSDAQRDVFNQLLIHAALKSQDKHHQRFARCLLVERDAVRMNSALTDRLIQRAHSLHI</sequence>
<keyword evidence="6" id="KW-1185">Reference proteome</keyword>
<protein>
    <recommendedName>
        <fullName evidence="2">Tetratricopeptide repeat protein 38</fullName>
    </recommendedName>
</protein>
<dbReference type="PANTHER" id="PTHR16263:SF4">
    <property type="entry name" value="TETRATRICOPEPTIDE REPEAT PROTEIN 38"/>
    <property type="match status" value="1"/>
</dbReference>